<keyword evidence="7" id="KW-0862">Zinc</keyword>
<dbReference type="STRING" id="706433.HMPREF9430_00787"/>
<feature type="transmembrane region" description="Helical" evidence="8">
    <location>
        <begin position="22"/>
        <end position="44"/>
    </location>
</feature>
<evidence type="ECO:0000256" key="6">
    <source>
        <dbReference type="ARBA" id="ARBA00023136"/>
    </source>
</evidence>
<dbReference type="EMBL" id="AECQ01000012">
    <property type="protein sequence ID" value="EFW24758.1"/>
    <property type="molecule type" value="Genomic_DNA"/>
</dbReference>
<feature type="transmembrane region" description="Helical" evidence="8">
    <location>
        <begin position="120"/>
        <end position="139"/>
    </location>
</feature>
<dbReference type="GO" id="GO:0140911">
    <property type="term" value="F:pore-forming activity"/>
    <property type="evidence" value="ECO:0007669"/>
    <property type="project" value="InterPro"/>
</dbReference>
<gene>
    <name evidence="9" type="ORF">HMPREF9430_00787</name>
</gene>
<keyword evidence="3" id="KW-1003">Cell membrane</keyword>
<dbReference type="AlphaFoldDB" id="E7MMM0"/>
<evidence type="ECO:0000256" key="2">
    <source>
        <dbReference type="ARBA" id="ARBA00008488"/>
    </source>
</evidence>
<dbReference type="PANTHER" id="PTHR20855:SF3">
    <property type="entry name" value="LD03007P"/>
    <property type="match status" value="1"/>
</dbReference>
<sequence>MTYKDMTISHEKEIFVFRIKDFWSAVTHFIGMVAAIIGMPILLIKAASYQASFLSMISFMIFMLSMILLYGASASYHSFHVSNRVDMILKKIDHSSIFILIAGSYTPICLTALKDTVGQMLLTMIWIIAIAGIVFKVFWVTCPKWVSSVMYSLMGWLCIMFLPQILSAVSLQAFVWLLAGGIAYTIGAVIYALKPKLLSSQSFGNHEIFHCFVLLGSLCHYIFVLNYLTMFH</sequence>
<evidence type="ECO:0000256" key="3">
    <source>
        <dbReference type="ARBA" id="ARBA00022475"/>
    </source>
</evidence>
<dbReference type="Pfam" id="PF03006">
    <property type="entry name" value="HlyIII"/>
    <property type="match status" value="1"/>
</dbReference>
<dbReference type="RefSeq" id="WP_006525623.1">
    <property type="nucleotide sequence ID" value="NZ_GL637653.1"/>
</dbReference>
<reference evidence="9 10" key="1">
    <citation type="submission" date="2010-08" db="EMBL/GenBank/DDBJ databases">
        <authorList>
            <person name="Weinstock G."/>
            <person name="Sodergren E."/>
            <person name="Clifton S."/>
            <person name="Fulton L."/>
            <person name="Fulton B."/>
            <person name="Courtney L."/>
            <person name="Fronick C."/>
            <person name="Harrison M."/>
            <person name="Strong C."/>
            <person name="Farmer C."/>
            <person name="Delahaunty K."/>
            <person name="Markovic C."/>
            <person name="Hall O."/>
            <person name="Minx P."/>
            <person name="Tomlinson C."/>
            <person name="Mitreva M."/>
            <person name="Hou S."/>
            <person name="Chen J."/>
            <person name="Wollam A."/>
            <person name="Pepin K.H."/>
            <person name="Johnson M."/>
            <person name="Bhonagiri V."/>
            <person name="Zhang X."/>
            <person name="Suruliraj S."/>
            <person name="Warren W."/>
            <person name="Chinwalla A."/>
            <person name="Mardis E.R."/>
            <person name="Wilson R.K."/>
        </authorList>
    </citation>
    <scope>NUCLEOTIDE SEQUENCE [LARGE SCALE GENOMIC DNA]</scope>
    <source>
        <strain evidence="9 10">F0204</strain>
    </source>
</reference>
<feature type="transmembrane region" description="Helical" evidence="8">
    <location>
        <begin position="174"/>
        <end position="193"/>
    </location>
</feature>
<feature type="binding site" evidence="7">
    <location>
        <position position="210"/>
    </location>
    <ligand>
        <name>Zn(2+)</name>
        <dbReference type="ChEBI" id="CHEBI:29105"/>
    </ligand>
</feature>
<protein>
    <submittedName>
        <fullName evidence="9">Channel protein, hemolysin III family</fullName>
    </submittedName>
</protein>
<evidence type="ECO:0000313" key="9">
    <source>
        <dbReference type="EMBL" id="EFW24758.1"/>
    </source>
</evidence>
<evidence type="ECO:0000256" key="5">
    <source>
        <dbReference type="ARBA" id="ARBA00022989"/>
    </source>
</evidence>
<dbReference type="InterPro" id="IPR004254">
    <property type="entry name" value="AdipoR/HlyIII-related"/>
</dbReference>
<feature type="transmembrane region" description="Helical" evidence="8">
    <location>
        <begin position="145"/>
        <end position="162"/>
    </location>
</feature>
<dbReference type="GO" id="GO:0046872">
    <property type="term" value="F:metal ion binding"/>
    <property type="evidence" value="ECO:0007669"/>
    <property type="project" value="UniProtKB-KW"/>
</dbReference>
<dbReference type="PANTHER" id="PTHR20855">
    <property type="entry name" value="ADIPOR/PROGESTIN RECEPTOR-RELATED"/>
    <property type="match status" value="1"/>
</dbReference>
<keyword evidence="6 8" id="KW-0472">Membrane</keyword>
<proteinExistence type="inferred from homology"/>
<evidence type="ECO:0000256" key="8">
    <source>
        <dbReference type="SAM" id="Phobius"/>
    </source>
</evidence>
<accession>E7MMM0</accession>
<dbReference type="Proteomes" id="UP000004097">
    <property type="component" value="Unassembled WGS sequence"/>
</dbReference>
<comment type="caution">
    <text evidence="9">The sequence shown here is derived from an EMBL/GenBank/DDBJ whole genome shotgun (WGS) entry which is preliminary data.</text>
</comment>
<feature type="transmembrane region" description="Helical" evidence="8">
    <location>
        <begin position="208"/>
        <end position="228"/>
    </location>
</feature>
<feature type="transmembrane region" description="Helical" evidence="8">
    <location>
        <begin position="92"/>
        <end position="113"/>
    </location>
</feature>
<dbReference type="eggNOG" id="COG1272">
    <property type="taxonomic scope" value="Bacteria"/>
</dbReference>
<dbReference type="HOGENOM" id="CLU_051078_2_1_9"/>
<evidence type="ECO:0000313" key="10">
    <source>
        <dbReference type="Proteomes" id="UP000004097"/>
    </source>
</evidence>
<evidence type="ECO:0000256" key="4">
    <source>
        <dbReference type="ARBA" id="ARBA00022692"/>
    </source>
</evidence>
<keyword evidence="10" id="KW-1185">Reference proteome</keyword>
<evidence type="ECO:0000256" key="7">
    <source>
        <dbReference type="PIRSR" id="PIRSR604254-1"/>
    </source>
</evidence>
<keyword evidence="4 8" id="KW-0812">Transmembrane</keyword>
<feature type="binding site" evidence="7">
    <location>
        <position position="206"/>
    </location>
    <ligand>
        <name>Zn(2+)</name>
        <dbReference type="ChEBI" id="CHEBI:29105"/>
    </ligand>
</feature>
<evidence type="ECO:0000256" key="1">
    <source>
        <dbReference type="ARBA" id="ARBA00004651"/>
    </source>
</evidence>
<feature type="binding site" evidence="7">
    <location>
        <position position="77"/>
    </location>
    <ligand>
        <name>Zn(2+)</name>
        <dbReference type="ChEBI" id="CHEBI:29105"/>
    </ligand>
</feature>
<feature type="transmembrane region" description="Helical" evidence="8">
    <location>
        <begin position="51"/>
        <end position="72"/>
    </location>
</feature>
<organism evidence="9 10">
    <name type="scientific">Solobacterium moorei F0204</name>
    <dbReference type="NCBI Taxonomy" id="706433"/>
    <lineage>
        <taxon>Bacteria</taxon>
        <taxon>Bacillati</taxon>
        <taxon>Bacillota</taxon>
        <taxon>Erysipelotrichia</taxon>
        <taxon>Erysipelotrichales</taxon>
        <taxon>Erysipelotrichaceae</taxon>
        <taxon>Solobacterium</taxon>
    </lineage>
</organism>
<comment type="similarity">
    <text evidence="2">Belongs to the UPF0073 (Hly-III) family.</text>
</comment>
<dbReference type="GO" id="GO:0005886">
    <property type="term" value="C:plasma membrane"/>
    <property type="evidence" value="ECO:0007669"/>
    <property type="project" value="UniProtKB-SubCell"/>
</dbReference>
<comment type="subcellular location">
    <subcellularLocation>
        <location evidence="1">Cell membrane</location>
        <topology evidence="1">Multi-pass membrane protein</topology>
    </subcellularLocation>
</comment>
<keyword evidence="7" id="KW-0479">Metal-binding</keyword>
<dbReference type="NCBIfam" id="TIGR01065">
    <property type="entry name" value="hlyIII"/>
    <property type="match status" value="1"/>
</dbReference>
<keyword evidence="5 8" id="KW-1133">Transmembrane helix</keyword>
<dbReference type="InterPro" id="IPR005744">
    <property type="entry name" value="Hy-lIII"/>
</dbReference>
<name>E7MMM0_9FIRM</name>